<comment type="similarity">
    <text evidence="1">Belongs to the short-chain dehydrogenases/reductases (SDR) family.</text>
</comment>
<evidence type="ECO:0000313" key="6">
    <source>
        <dbReference type="Proteomes" id="UP000475325"/>
    </source>
</evidence>
<dbReference type="Gene3D" id="3.40.50.720">
    <property type="entry name" value="NAD(P)-binding Rossmann-like Domain"/>
    <property type="match status" value="1"/>
</dbReference>
<accession>A0A7C8JH79</accession>
<feature type="domain" description="Ketoreductase" evidence="4">
    <location>
        <begin position="16"/>
        <end position="212"/>
    </location>
</feature>
<proteinExistence type="inferred from homology"/>
<name>A0A7C8JH79_ORBOL</name>
<reference evidence="5 6" key="1">
    <citation type="submission" date="2019-06" db="EMBL/GenBank/DDBJ databases">
        <authorList>
            <person name="Palmer J.M."/>
        </authorList>
    </citation>
    <scope>NUCLEOTIDE SEQUENCE [LARGE SCALE GENOMIC DNA]</scope>
    <source>
        <strain evidence="5 6">TWF102</strain>
    </source>
</reference>
<dbReference type="SUPFAM" id="SSF51735">
    <property type="entry name" value="NAD(P)-binding Rossmann-fold domains"/>
    <property type="match status" value="1"/>
</dbReference>
<dbReference type="Proteomes" id="UP000475325">
    <property type="component" value="Unassembled WGS sequence"/>
</dbReference>
<evidence type="ECO:0000256" key="2">
    <source>
        <dbReference type="ARBA" id="ARBA00022857"/>
    </source>
</evidence>
<evidence type="ECO:0000256" key="3">
    <source>
        <dbReference type="ARBA" id="ARBA00023002"/>
    </source>
</evidence>
<dbReference type="InterPro" id="IPR036291">
    <property type="entry name" value="NAD(P)-bd_dom_sf"/>
</dbReference>
<sequence length="279" mass="28995">MPEISGNTGYKPLQGKLAIVTGASRGIGAAIATKLASYGATLVLNYTSPSSAQKTQDLADTLSATYGTSFIIVKADLGDTSVGEDIITAIKTSPLYSTSTRPLKVDIIINNAGISKNTKTVDITPAVFDEHYKINVLGPLLLVQAAIPYLPYDGSGRIVSLSSVSATLGLPGQAIYGGTKAALEAMTRTWARELAERCTATCVNPGPVVTDMYGGTSEEFKEVMRPFIEHAPLMNAGGAKGRGATAEEIAGCVGMLCLPDSYWCTGSVVSCNGGMLMGI</sequence>
<comment type="caution">
    <text evidence="5">The sequence shown here is derived from an EMBL/GenBank/DDBJ whole genome shotgun (WGS) entry which is preliminary data.</text>
</comment>
<dbReference type="CDD" id="cd05233">
    <property type="entry name" value="SDR_c"/>
    <property type="match status" value="1"/>
</dbReference>
<dbReference type="AlphaFoldDB" id="A0A7C8JH79"/>
<dbReference type="PANTHER" id="PTHR48107">
    <property type="entry name" value="NADPH-DEPENDENT ALDEHYDE REDUCTASE-LIKE PROTEIN, CHLOROPLASTIC-RELATED"/>
    <property type="match status" value="1"/>
</dbReference>
<organism evidence="5 6">
    <name type="scientific">Orbilia oligospora</name>
    <name type="common">Nematode-trapping fungus</name>
    <name type="synonym">Arthrobotrys oligospora</name>
    <dbReference type="NCBI Taxonomy" id="2813651"/>
    <lineage>
        <taxon>Eukaryota</taxon>
        <taxon>Fungi</taxon>
        <taxon>Dikarya</taxon>
        <taxon>Ascomycota</taxon>
        <taxon>Pezizomycotina</taxon>
        <taxon>Orbiliomycetes</taxon>
        <taxon>Orbiliales</taxon>
        <taxon>Orbiliaceae</taxon>
        <taxon>Orbilia</taxon>
    </lineage>
</organism>
<dbReference type="InterPro" id="IPR057326">
    <property type="entry name" value="KR_dom"/>
</dbReference>
<evidence type="ECO:0000256" key="1">
    <source>
        <dbReference type="ARBA" id="ARBA00006484"/>
    </source>
</evidence>
<dbReference type="PRINTS" id="PR00080">
    <property type="entry name" value="SDRFAMILY"/>
</dbReference>
<dbReference type="EMBL" id="WIQW01000055">
    <property type="protein sequence ID" value="KAF3091674.1"/>
    <property type="molecule type" value="Genomic_DNA"/>
</dbReference>
<keyword evidence="3" id="KW-0560">Oxidoreductase</keyword>
<protein>
    <recommendedName>
        <fullName evidence="4">Ketoreductase domain-containing protein</fullName>
    </recommendedName>
</protein>
<dbReference type="GO" id="GO:0016614">
    <property type="term" value="F:oxidoreductase activity, acting on CH-OH group of donors"/>
    <property type="evidence" value="ECO:0007669"/>
    <property type="project" value="UniProtKB-ARBA"/>
</dbReference>
<dbReference type="Pfam" id="PF13561">
    <property type="entry name" value="adh_short_C2"/>
    <property type="match status" value="1"/>
</dbReference>
<evidence type="ECO:0000259" key="4">
    <source>
        <dbReference type="SMART" id="SM00822"/>
    </source>
</evidence>
<dbReference type="SMART" id="SM00822">
    <property type="entry name" value="PKS_KR"/>
    <property type="match status" value="1"/>
</dbReference>
<dbReference type="InterPro" id="IPR020904">
    <property type="entry name" value="Sc_DH/Rdtase_CS"/>
</dbReference>
<dbReference type="PRINTS" id="PR00081">
    <property type="entry name" value="GDHRDH"/>
</dbReference>
<keyword evidence="2" id="KW-0521">NADP</keyword>
<dbReference type="FunFam" id="3.40.50.720:FF:000374">
    <property type="entry name" value="3-oxoacyl-(Acyl-carrier-protein) reductase"/>
    <property type="match status" value="1"/>
</dbReference>
<evidence type="ECO:0000313" key="5">
    <source>
        <dbReference type="EMBL" id="KAF3091674.1"/>
    </source>
</evidence>
<dbReference type="InterPro" id="IPR002347">
    <property type="entry name" value="SDR_fam"/>
</dbReference>
<dbReference type="PROSITE" id="PS00061">
    <property type="entry name" value="ADH_SHORT"/>
    <property type="match status" value="1"/>
</dbReference>
<dbReference type="PANTHER" id="PTHR48107:SF7">
    <property type="entry name" value="RE15974P"/>
    <property type="match status" value="1"/>
</dbReference>
<gene>
    <name evidence="5" type="ORF">TWF102_008660</name>
</gene>